<dbReference type="CDD" id="cd02870">
    <property type="entry name" value="PseudoU_synth_RsuA_like"/>
    <property type="match status" value="1"/>
</dbReference>
<dbReference type="FunFam" id="3.10.290.10:FF:000003">
    <property type="entry name" value="Pseudouridine synthase"/>
    <property type="match status" value="1"/>
</dbReference>
<dbReference type="Gene3D" id="3.30.70.580">
    <property type="entry name" value="Pseudouridine synthase I, catalytic domain, N-terminal subdomain"/>
    <property type="match status" value="1"/>
</dbReference>
<protein>
    <recommendedName>
        <fullName evidence="4">Pseudouridine synthase</fullName>
        <ecNumber evidence="4">5.4.99.-</ecNumber>
    </recommendedName>
</protein>
<dbReference type="EC" id="5.4.99.-" evidence="4"/>
<dbReference type="AlphaFoldDB" id="A0A1G2R470"/>
<dbReference type="GO" id="GO:0003723">
    <property type="term" value="F:RNA binding"/>
    <property type="evidence" value="ECO:0007669"/>
    <property type="project" value="UniProtKB-KW"/>
</dbReference>
<dbReference type="InterPro" id="IPR042092">
    <property type="entry name" value="PsdUridine_s_RsuA/RluB/E/F_cat"/>
</dbReference>
<dbReference type="Proteomes" id="UP000178092">
    <property type="component" value="Unassembled WGS sequence"/>
</dbReference>
<name>A0A1G2R470_9BACT</name>
<evidence type="ECO:0000259" key="5">
    <source>
        <dbReference type="SMART" id="SM00363"/>
    </source>
</evidence>
<reference evidence="6 7" key="1">
    <citation type="journal article" date="2016" name="Nat. Commun.">
        <title>Thousands of microbial genomes shed light on interconnected biogeochemical processes in an aquifer system.</title>
        <authorList>
            <person name="Anantharaman K."/>
            <person name="Brown C.T."/>
            <person name="Hug L.A."/>
            <person name="Sharon I."/>
            <person name="Castelle C.J."/>
            <person name="Probst A.J."/>
            <person name="Thomas B.C."/>
            <person name="Singh A."/>
            <person name="Wilkins M.J."/>
            <person name="Karaoz U."/>
            <person name="Brodie E.L."/>
            <person name="Williams K.H."/>
            <person name="Hubbard S.S."/>
            <person name="Banfield J.F."/>
        </authorList>
    </citation>
    <scope>NUCLEOTIDE SEQUENCE [LARGE SCALE GENOMIC DNA]</scope>
</reference>
<dbReference type="InterPro" id="IPR020103">
    <property type="entry name" value="PsdUridine_synth_cat_dom_sf"/>
</dbReference>
<accession>A0A1G2R470</accession>
<dbReference type="SUPFAM" id="SSF55174">
    <property type="entry name" value="Alpha-L RNA-binding motif"/>
    <property type="match status" value="1"/>
</dbReference>
<organism evidence="6 7">
    <name type="scientific">Candidatus Wildermuthbacteria bacterium RIFCSPHIGHO2_02_FULL_45_25</name>
    <dbReference type="NCBI Taxonomy" id="1802450"/>
    <lineage>
        <taxon>Bacteria</taxon>
        <taxon>Candidatus Wildermuthiibacteriota</taxon>
    </lineage>
</organism>
<evidence type="ECO:0000313" key="6">
    <source>
        <dbReference type="EMBL" id="OHA67179.1"/>
    </source>
</evidence>
<dbReference type="Pfam" id="PF00849">
    <property type="entry name" value="PseudoU_synth_2"/>
    <property type="match status" value="1"/>
</dbReference>
<dbReference type="CDD" id="cd00165">
    <property type="entry name" value="S4"/>
    <property type="match status" value="1"/>
</dbReference>
<dbReference type="SMART" id="SM00363">
    <property type="entry name" value="S4"/>
    <property type="match status" value="1"/>
</dbReference>
<dbReference type="PANTHER" id="PTHR47683">
    <property type="entry name" value="PSEUDOURIDINE SYNTHASE FAMILY PROTEIN-RELATED"/>
    <property type="match status" value="1"/>
</dbReference>
<dbReference type="InterPro" id="IPR000748">
    <property type="entry name" value="PsdUridine_synth_RsuA/RluB/E/F"/>
</dbReference>
<dbReference type="InterPro" id="IPR036986">
    <property type="entry name" value="S4_RNA-bd_sf"/>
</dbReference>
<evidence type="ECO:0000256" key="4">
    <source>
        <dbReference type="RuleBase" id="RU003887"/>
    </source>
</evidence>
<evidence type="ECO:0000256" key="2">
    <source>
        <dbReference type="ARBA" id="ARBA00023235"/>
    </source>
</evidence>
<dbReference type="InterPro" id="IPR018496">
    <property type="entry name" value="PsdUridine_synth_RsuA/RluB_CS"/>
</dbReference>
<sequence length="225" mass="25550">MRINQYLAQQLQGGSRRGADRLIEEGRVKVNGKLAALGQTIDPAKDKITVEGRSVTKVKPQQVTIALYKPAGVVSARKDEYNRPTIMEYLPKEFHHLKPVGRLDFESEGLILMTSDGALINQMTHPKYEKEKVYRLRLAQPVTERLMNRFTKGIELKEGLAKADRVEKVGRNDLEVVLHQGWNRQLRRMAEACNNTVTRLVRVQFGPVVLGGLEPGKWKKVNIEK</sequence>
<keyword evidence="2 4" id="KW-0413">Isomerase</keyword>
<proteinExistence type="inferred from homology"/>
<dbReference type="Gene3D" id="3.10.290.10">
    <property type="entry name" value="RNA-binding S4 domain"/>
    <property type="match status" value="1"/>
</dbReference>
<dbReference type="EMBL" id="MHTV01000015">
    <property type="protein sequence ID" value="OHA67179.1"/>
    <property type="molecule type" value="Genomic_DNA"/>
</dbReference>
<dbReference type="InterPro" id="IPR002942">
    <property type="entry name" value="S4_RNA-bd"/>
</dbReference>
<dbReference type="InterPro" id="IPR006145">
    <property type="entry name" value="PsdUridine_synth_RsuA/RluA"/>
</dbReference>
<dbReference type="PROSITE" id="PS01149">
    <property type="entry name" value="PSI_RSU"/>
    <property type="match status" value="1"/>
</dbReference>
<gene>
    <name evidence="6" type="ORF">A3C04_02615</name>
</gene>
<dbReference type="SUPFAM" id="SSF55120">
    <property type="entry name" value="Pseudouridine synthase"/>
    <property type="match status" value="1"/>
</dbReference>
<evidence type="ECO:0000256" key="1">
    <source>
        <dbReference type="ARBA" id="ARBA00008348"/>
    </source>
</evidence>
<dbReference type="GO" id="GO:0000455">
    <property type="term" value="P:enzyme-directed rRNA pseudouridine synthesis"/>
    <property type="evidence" value="ECO:0007669"/>
    <property type="project" value="UniProtKB-ARBA"/>
</dbReference>
<comment type="similarity">
    <text evidence="1 4">Belongs to the pseudouridine synthase RsuA family.</text>
</comment>
<dbReference type="NCBIfam" id="TIGR00093">
    <property type="entry name" value="pseudouridine synthase"/>
    <property type="match status" value="1"/>
</dbReference>
<comment type="caution">
    <text evidence="6">The sequence shown here is derived from an EMBL/GenBank/DDBJ whole genome shotgun (WGS) entry which is preliminary data.</text>
</comment>
<dbReference type="Gene3D" id="3.30.70.1560">
    <property type="entry name" value="Alpha-L RNA-binding motif"/>
    <property type="match status" value="1"/>
</dbReference>
<dbReference type="InterPro" id="IPR050343">
    <property type="entry name" value="RsuA_PseudoU_synthase"/>
</dbReference>
<keyword evidence="3" id="KW-0694">RNA-binding</keyword>
<dbReference type="Pfam" id="PF01479">
    <property type="entry name" value="S4"/>
    <property type="match status" value="1"/>
</dbReference>
<dbReference type="InterPro" id="IPR020094">
    <property type="entry name" value="TruA/RsuA/RluB/E/F_N"/>
</dbReference>
<dbReference type="PANTHER" id="PTHR47683:SF2">
    <property type="entry name" value="RNA-BINDING S4 DOMAIN-CONTAINING PROTEIN"/>
    <property type="match status" value="1"/>
</dbReference>
<evidence type="ECO:0000313" key="7">
    <source>
        <dbReference type="Proteomes" id="UP000178092"/>
    </source>
</evidence>
<evidence type="ECO:0000256" key="3">
    <source>
        <dbReference type="PROSITE-ProRule" id="PRU00182"/>
    </source>
</evidence>
<dbReference type="GO" id="GO:0120159">
    <property type="term" value="F:rRNA pseudouridine synthase activity"/>
    <property type="evidence" value="ECO:0007669"/>
    <property type="project" value="UniProtKB-ARBA"/>
</dbReference>
<feature type="domain" description="RNA-binding S4" evidence="5">
    <location>
        <begin position="1"/>
        <end position="61"/>
    </location>
</feature>
<dbReference type="PROSITE" id="PS50889">
    <property type="entry name" value="S4"/>
    <property type="match status" value="1"/>
</dbReference>